<accession>A0ACB8ETC6</accession>
<proteinExistence type="predicted"/>
<evidence type="ECO:0000313" key="1">
    <source>
        <dbReference type="EMBL" id="KAH7995645.1"/>
    </source>
</evidence>
<keyword evidence="2" id="KW-1185">Reference proteome</keyword>
<sequence length="120" mass="13553">MRDSLRGMPHGALGKEGMTRRQGETNGTAEPTSQRVHPTSQAFFQRMEQKTGEGRRRLGWLRVRCTNPSHSSRGSLQLVERLWSSRHPGNVVATCASLAPIPSLPVFYKLRWNIMPLNED</sequence>
<protein>
    <submittedName>
        <fullName evidence="1">Uncharacterized protein</fullName>
    </submittedName>
</protein>
<comment type="caution">
    <text evidence="1">The sequence shown here is derived from an EMBL/GenBank/DDBJ whole genome shotgun (WGS) entry which is preliminary data.</text>
</comment>
<organism evidence="1 2">
    <name type="scientific">Sphaerodactylus townsendi</name>
    <dbReference type="NCBI Taxonomy" id="933632"/>
    <lineage>
        <taxon>Eukaryota</taxon>
        <taxon>Metazoa</taxon>
        <taxon>Chordata</taxon>
        <taxon>Craniata</taxon>
        <taxon>Vertebrata</taxon>
        <taxon>Euteleostomi</taxon>
        <taxon>Lepidosauria</taxon>
        <taxon>Squamata</taxon>
        <taxon>Bifurcata</taxon>
        <taxon>Gekkota</taxon>
        <taxon>Sphaerodactylidae</taxon>
        <taxon>Sphaerodactylus</taxon>
    </lineage>
</organism>
<gene>
    <name evidence="1" type="ORF">K3G42_027331</name>
</gene>
<evidence type="ECO:0000313" key="2">
    <source>
        <dbReference type="Proteomes" id="UP000827872"/>
    </source>
</evidence>
<dbReference type="EMBL" id="CM037620">
    <property type="protein sequence ID" value="KAH7995645.1"/>
    <property type="molecule type" value="Genomic_DNA"/>
</dbReference>
<name>A0ACB8ETC6_9SAUR</name>
<dbReference type="Proteomes" id="UP000827872">
    <property type="component" value="Linkage Group LG07"/>
</dbReference>
<reference evidence="1" key="1">
    <citation type="submission" date="2021-08" db="EMBL/GenBank/DDBJ databases">
        <title>The first chromosome-level gecko genome reveals the dynamic sex chromosomes of Neotropical dwarf geckos (Sphaerodactylidae: Sphaerodactylus).</title>
        <authorList>
            <person name="Pinto B.J."/>
            <person name="Keating S.E."/>
            <person name="Gamble T."/>
        </authorList>
    </citation>
    <scope>NUCLEOTIDE SEQUENCE</scope>
    <source>
        <strain evidence="1">TG3544</strain>
    </source>
</reference>